<dbReference type="RefSeq" id="XP_040722558.1">
    <property type="nucleotide sequence ID" value="XM_040868086.1"/>
</dbReference>
<dbReference type="SMART" id="SM00838">
    <property type="entry name" value="EFG_C"/>
    <property type="match status" value="1"/>
</dbReference>
<proteinExistence type="predicted"/>
<dbReference type="CDD" id="cd16261">
    <property type="entry name" value="EF2_snRNP_III"/>
    <property type="match status" value="1"/>
</dbReference>
<dbReference type="PANTHER" id="PTHR42908:SF3">
    <property type="entry name" value="ELONGATION FACTOR-LIKE GTPASE 1"/>
    <property type="match status" value="1"/>
</dbReference>
<keyword evidence="5" id="KW-0378">Hydrolase</keyword>
<protein>
    <recommendedName>
        <fullName evidence="8">Ribosome assembly protein 1</fullName>
    </recommendedName>
    <alternativeName>
        <fullName evidence="9">Elongation factor-like 1</fullName>
    </alternativeName>
</protein>
<dbReference type="InterPro" id="IPR056752">
    <property type="entry name" value="EFL1"/>
</dbReference>
<dbReference type="Pfam" id="PF00679">
    <property type="entry name" value="EFG_C"/>
    <property type="match status" value="1"/>
</dbReference>
<dbReference type="Proteomes" id="UP000193685">
    <property type="component" value="Unassembled WGS sequence"/>
</dbReference>
<dbReference type="SUPFAM" id="SSF50447">
    <property type="entry name" value="Translation proteins"/>
    <property type="match status" value="1"/>
</dbReference>
<dbReference type="Gene3D" id="3.30.70.240">
    <property type="match status" value="1"/>
</dbReference>
<dbReference type="InterPro" id="IPR035647">
    <property type="entry name" value="EFG_III/V"/>
</dbReference>
<dbReference type="GO" id="GO:1990904">
    <property type="term" value="C:ribonucleoprotein complex"/>
    <property type="evidence" value="ECO:0007669"/>
    <property type="project" value="TreeGrafter"/>
</dbReference>
<dbReference type="GO" id="GO:0042256">
    <property type="term" value="P:cytosolic ribosome assembly"/>
    <property type="evidence" value="ECO:0007669"/>
    <property type="project" value="TreeGrafter"/>
</dbReference>
<dbReference type="GeneID" id="63784685"/>
<dbReference type="FunFam" id="3.30.70.240:FF:000006">
    <property type="entry name" value="Elongation factor like GTPase 1"/>
    <property type="match status" value="1"/>
</dbReference>
<dbReference type="InterPro" id="IPR000795">
    <property type="entry name" value="T_Tr_GTP-bd_dom"/>
</dbReference>
<comment type="catalytic activity">
    <reaction evidence="7">
        <text>GTP + H2O = GDP + phosphate + H(+)</text>
        <dbReference type="Rhea" id="RHEA:19669"/>
        <dbReference type="ChEBI" id="CHEBI:15377"/>
        <dbReference type="ChEBI" id="CHEBI:15378"/>
        <dbReference type="ChEBI" id="CHEBI:37565"/>
        <dbReference type="ChEBI" id="CHEBI:43474"/>
        <dbReference type="ChEBI" id="CHEBI:58189"/>
    </reaction>
</comment>
<dbReference type="GO" id="GO:0005525">
    <property type="term" value="F:GTP binding"/>
    <property type="evidence" value="ECO:0007669"/>
    <property type="project" value="UniProtKB-KW"/>
</dbReference>
<dbReference type="SUPFAM" id="SSF52540">
    <property type="entry name" value="P-loop containing nucleoside triphosphate hydrolases"/>
    <property type="match status" value="1"/>
</dbReference>
<dbReference type="SUPFAM" id="SSF54980">
    <property type="entry name" value="EF-G C-terminal domain-like"/>
    <property type="match status" value="2"/>
</dbReference>
<dbReference type="PRINTS" id="PR00315">
    <property type="entry name" value="ELONGATNFCT"/>
</dbReference>
<keyword evidence="6" id="KW-0342">GTP-binding</keyword>
<dbReference type="SUPFAM" id="SSF54211">
    <property type="entry name" value="Ribosomal protein S5 domain 2-like"/>
    <property type="match status" value="1"/>
</dbReference>
<dbReference type="InterPro" id="IPR027417">
    <property type="entry name" value="P-loop_NTPase"/>
</dbReference>
<comment type="caution">
    <text evidence="12">The sequence shown here is derived from an EMBL/GenBank/DDBJ whole genome shotgun (WGS) entry which is preliminary data.</text>
</comment>
<keyword evidence="13" id="KW-1185">Reference proteome</keyword>
<dbReference type="CDD" id="cd01885">
    <property type="entry name" value="EF2"/>
    <property type="match status" value="1"/>
</dbReference>
<keyword evidence="2" id="KW-0963">Cytoplasm</keyword>
<dbReference type="Gene3D" id="3.30.230.10">
    <property type="match status" value="1"/>
</dbReference>
<dbReference type="FunFam" id="3.40.50.300:FF:000746">
    <property type="entry name" value="Ribosome assembly protein 1"/>
    <property type="match status" value="1"/>
</dbReference>
<dbReference type="InterPro" id="IPR005225">
    <property type="entry name" value="Small_GTP-bd"/>
</dbReference>
<dbReference type="FunFam" id="3.30.70.870:FF:000002">
    <property type="entry name" value="Translation elongation factor 2"/>
    <property type="match status" value="1"/>
</dbReference>
<organism evidence="12 13">
    <name type="scientific">Protomyces lactucae-debilis</name>
    <dbReference type="NCBI Taxonomy" id="2754530"/>
    <lineage>
        <taxon>Eukaryota</taxon>
        <taxon>Fungi</taxon>
        <taxon>Dikarya</taxon>
        <taxon>Ascomycota</taxon>
        <taxon>Taphrinomycotina</taxon>
        <taxon>Taphrinomycetes</taxon>
        <taxon>Taphrinales</taxon>
        <taxon>Protomycetaceae</taxon>
        <taxon>Protomyces</taxon>
    </lineage>
</organism>
<dbReference type="STRING" id="56484.A0A1Y2EZD6"/>
<reference evidence="12 13" key="1">
    <citation type="submission" date="2016-07" db="EMBL/GenBank/DDBJ databases">
        <title>Pervasive Adenine N6-methylation of Active Genes in Fungi.</title>
        <authorList>
            <consortium name="DOE Joint Genome Institute"/>
            <person name="Mondo S.J."/>
            <person name="Dannebaum R.O."/>
            <person name="Kuo R.C."/>
            <person name="Labutti K."/>
            <person name="Haridas S."/>
            <person name="Kuo A."/>
            <person name="Salamov A."/>
            <person name="Ahrendt S.R."/>
            <person name="Lipzen A."/>
            <person name="Sullivan W."/>
            <person name="Andreopoulos W.B."/>
            <person name="Clum A."/>
            <person name="Lindquist E."/>
            <person name="Daum C."/>
            <person name="Ramamoorthy G.K."/>
            <person name="Gryganskyi A."/>
            <person name="Culley D."/>
            <person name="Magnuson J.K."/>
            <person name="James T.Y."/>
            <person name="O'Malley M.A."/>
            <person name="Stajich J.E."/>
            <person name="Spatafora J.W."/>
            <person name="Visel A."/>
            <person name="Grigoriev I.V."/>
        </authorList>
    </citation>
    <scope>NUCLEOTIDE SEQUENCE [LARGE SCALE GENOMIC DNA]</scope>
    <source>
        <strain evidence="12 13">12-1054</strain>
    </source>
</reference>
<dbReference type="EMBL" id="MCFI01000024">
    <property type="protein sequence ID" value="ORY76105.1"/>
    <property type="molecule type" value="Genomic_DNA"/>
</dbReference>
<dbReference type="GO" id="GO:0005829">
    <property type="term" value="C:cytosol"/>
    <property type="evidence" value="ECO:0007669"/>
    <property type="project" value="TreeGrafter"/>
</dbReference>
<evidence type="ECO:0000256" key="10">
    <source>
        <dbReference type="SAM" id="MobiDB-lite"/>
    </source>
</evidence>
<evidence type="ECO:0000256" key="9">
    <source>
        <dbReference type="ARBA" id="ARBA00081809"/>
    </source>
</evidence>
<dbReference type="InterPro" id="IPR000640">
    <property type="entry name" value="EFG_V-like"/>
</dbReference>
<evidence type="ECO:0000256" key="3">
    <source>
        <dbReference type="ARBA" id="ARBA00022517"/>
    </source>
</evidence>
<dbReference type="PANTHER" id="PTHR42908">
    <property type="entry name" value="TRANSLATION ELONGATION FACTOR-RELATED"/>
    <property type="match status" value="1"/>
</dbReference>
<dbReference type="InterPro" id="IPR020568">
    <property type="entry name" value="Ribosomal_Su5_D2-typ_SF"/>
</dbReference>
<evidence type="ECO:0000256" key="6">
    <source>
        <dbReference type="ARBA" id="ARBA00023134"/>
    </source>
</evidence>
<dbReference type="GO" id="GO:0003924">
    <property type="term" value="F:GTPase activity"/>
    <property type="evidence" value="ECO:0007669"/>
    <property type="project" value="InterPro"/>
</dbReference>
<dbReference type="CDD" id="cd16268">
    <property type="entry name" value="EF2_II"/>
    <property type="match status" value="1"/>
</dbReference>
<evidence type="ECO:0000313" key="13">
    <source>
        <dbReference type="Proteomes" id="UP000193685"/>
    </source>
</evidence>
<evidence type="ECO:0000256" key="5">
    <source>
        <dbReference type="ARBA" id="ARBA00022801"/>
    </source>
</evidence>
<dbReference type="InterPro" id="IPR041095">
    <property type="entry name" value="EFG_II"/>
</dbReference>
<dbReference type="Gene3D" id="3.40.50.300">
    <property type="entry name" value="P-loop containing nucleotide triphosphate hydrolases"/>
    <property type="match status" value="1"/>
</dbReference>
<comment type="subcellular location">
    <subcellularLocation>
        <location evidence="1">Cytoplasm</location>
    </subcellularLocation>
</comment>
<dbReference type="Pfam" id="PF00009">
    <property type="entry name" value="GTP_EFTU"/>
    <property type="match status" value="1"/>
</dbReference>
<dbReference type="PROSITE" id="PS51722">
    <property type="entry name" value="G_TR_2"/>
    <property type="match status" value="1"/>
</dbReference>
<dbReference type="OMA" id="FARCDIQ"/>
<feature type="domain" description="Tr-type G" evidence="11">
    <location>
        <begin position="17"/>
        <end position="252"/>
    </location>
</feature>
<dbReference type="InterPro" id="IPR014721">
    <property type="entry name" value="Ribsml_uS5_D2-typ_fold_subgr"/>
</dbReference>
<dbReference type="AlphaFoldDB" id="A0A1Y2EZD6"/>
<dbReference type="CDD" id="cd01681">
    <property type="entry name" value="aeEF2_snRNP_like_IV"/>
    <property type="match status" value="1"/>
</dbReference>
<evidence type="ECO:0000313" key="12">
    <source>
        <dbReference type="EMBL" id="ORY76105.1"/>
    </source>
</evidence>
<dbReference type="InterPro" id="IPR009000">
    <property type="entry name" value="Transl_B-barrel_sf"/>
</dbReference>
<evidence type="ECO:0000256" key="4">
    <source>
        <dbReference type="ARBA" id="ARBA00022741"/>
    </source>
</evidence>
<feature type="compositionally biased region" description="Basic and acidic residues" evidence="10">
    <location>
        <begin position="428"/>
        <end position="437"/>
    </location>
</feature>
<keyword evidence="4" id="KW-0547">Nucleotide-binding</keyword>
<dbReference type="Pfam" id="PF25118">
    <property type="entry name" value="EFL1"/>
    <property type="match status" value="1"/>
</dbReference>
<dbReference type="Gene3D" id="2.40.30.10">
    <property type="entry name" value="Translation factors"/>
    <property type="match status" value="1"/>
</dbReference>
<name>A0A1Y2EZD6_PROLT</name>
<dbReference type="Pfam" id="PF14492">
    <property type="entry name" value="EFG_III"/>
    <property type="match status" value="1"/>
</dbReference>
<evidence type="ECO:0000256" key="1">
    <source>
        <dbReference type="ARBA" id="ARBA00004496"/>
    </source>
</evidence>
<dbReference type="CDD" id="cd04096">
    <property type="entry name" value="eEF2_snRNP_like_C"/>
    <property type="match status" value="1"/>
</dbReference>
<dbReference type="Gene3D" id="3.30.70.870">
    <property type="entry name" value="Elongation Factor G (Translational Gtpase), domain 3"/>
    <property type="match status" value="1"/>
</dbReference>
<evidence type="ECO:0000259" key="11">
    <source>
        <dbReference type="PROSITE" id="PS51722"/>
    </source>
</evidence>
<keyword evidence="3" id="KW-0690">Ribosome biogenesis</keyword>
<feature type="region of interest" description="Disordered" evidence="10">
    <location>
        <begin position="428"/>
        <end position="459"/>
    </location>
</feature>
<evidence type="ECO:0000256" key="8">
    <source>
        <dbReference type="ARBA" id="ARBA00068031"/>
    </source>
</evidence>
<evidence type="ECO:0000256" key="2">
    <source>
        <dbReference type="ARBA" id="ARBA00022490"/>
    </source>
</evidence>
<gene>
    <name evidence="12" type="ORF">BCR37DRAFT_351706</name>
</gene>
<evidence type="ECO:0000256" key="7">
    <source>
        <dbReference type="ARBA" id="ARBA00048548"/>
    </source>
</evidence>
<sequence>MPVIPAQKLITLQKNPANIRNFCLLAHVDHGKTTLADNLLASNGIISSKLAGTVRYLDSREDEMERGITMKSSAISLFFQLVNKNTTNTPEEYLINLIDSPGHVDFSSEVSTASRLCDGALVLVDAVEGVCSQTIAVLRQAWDERIKTVLVINKVDRLITELKLTAREAHTHLVRLVEQINAVMGSFFAGERMSLASDTSVEDAFDEKDDADIYFAPEKGNVIIASAVDGWAFRVDQFAALYEQKLGIKRALLNKVLWGDFYLDPKTKKVLSQKQLKGRNLKPMFVQFVLDNIWAVYDACLLNRNQEKIEKIIHALGLKVLPRDIKSKDYAGLVKTMMHGWLPLSSAILLSVVAYLPSPLAGQHARLPQLFDAQSHKQVSQQIKQSMLACDCAESQPTVCYVSKMVAVPRTDLPQNQRRQLTADEMREAARVRREGGDTSGTSTPAQQEEQVTEETPPESDDVLIGFSRIYSGTIKTGDTLYVYGPKYDPSKPEKHMAKVVIEQLYLIMGRELIKLDAVPAGNVFGIAGLEGKVLKNGTLCSVNPGINLAGVSMSSAPIVRIALEPENPTDLPKLMEGLRLLNQADPCVEVHLQETGEHVILTAGELHLERCLRDLRERFAKCGVQASAPIVPFRETAVDRDLRQLGKDKRRGTVTTLVADVIQMTLRTRPLPENVTQFLLDKTAAIKQLQLSQAGILNAEQAAELEDDDVEVDTAYTATEFHDALQQAFDEAEDDGDWTGVVDQICAFGPRRIGPNLLLDASGTLKRIFTDLSESKLSQNPEDKESFTTRDFEDYLVTGFQLAMNHGPLCAEPVQGMLVCVEHFAINVAEGEEDAFRSRLSQLYGQLISSVRDTIKRGFLEWSPRLMLAMYSCDVQASMDVLGKVYGVISKRRGKIRAEEMKEGTPFFTIRATLPVVESFGFSDYIRKQTSGAASPQLIFIGYEILDEDPFWVPTTEDEIEEFGAKGDREVVAKRYMDSVRRRKGLFKETKITKGAEKQRTLKR</sequence>
<dbReference type="NCBIfam" id="TIGR00231">
    <property type="entry name" value="small_GTP"/>
    <property type="match status" value="1"/>
</dbReference>
<dbReference type="GO" id="GO:0043022">
    <property type="term" value="F:ribosome binding"/>
    <property type="evidence" value="ECO:0007669"/>
    <property type="project" value="TreeGrafter"/>
</dbReference>
<accession>A0A1Y2EZD6</accession>
<dbReference type="OrthoDB" id="364892at2759"/>